<dbReference type="EMBL" id="JAYWMA010000009">
    <property type="protein sequence ID" value="MEX3529176.1"/>
    <property type="molecule type" value="Genomic_DNA"/>
</dbReference>
<evidence type="ECO:0000256" key="3">
    <source>
        <dbReference type="ARBA" id="ARBA00022475"/>
    </source>
</evidence>
<feature type="compositionally biased region" description="Pro residues" evidence="7">
    <location>
        <begin position="19"/>
        <end position="31"/>
    </location>
</feature>
<proteinExistence type="inferred from homology"/>
<sequence>MFEQMKKKAAEYTGKPTPGQKPAPPPAPPSDLPYGGILTAAPTTDETNRGRGRGEVALTAPHLLVSGRTGSGKSRSVLGPNIIMWSARPVVAMSSKGDLAELTIRKRAQRGPVYLLDLSGEVRESELRGVDVTHVRCDPCALIENDDDALAMASLLIEVGGLASGNGGGGSSDSFWSTLAMRPLAALLRAGGYYIDATGDEQWGGGIRWVLDACEDPGQAADAADAVDLDAANWVTAIARNAGIGGIHGPSLTAARALDPRQRDSIGINARVALSAWAMQAVAGDETQAAFSPDMLEAPGATLYIVSPMTGAAAPAASAVLTQIVNHWRKRVGLLPEILFVLDELPNGAPLPRLAAWVGEARGLGVRIVAAVQATSQFEPRWGAAGLKILREIFPAILVLPGAPEKEILETAAWAAGQAERLTASTDAAGKASYNRDVVDLIKPAELLPQARGQGRLILGGRPGVLVELPDIAKTDLLD</sequence>
<feature type="region of interest" description="Disordered" evidence="7">
    <location>
        <begin position="1"/>
        <end position="52"/>
    </location>
</feature>
<dbReference type="InterPro" id="IPR051539">
    <property type="entry name" value="T4SS-coupling_protein"/>
</dbReference>
<dbReference type="CDD" id="cd01127">
    <property type="entry name" value="TrwB_TraG_TraD_VirD4"/>
    <property type="match status" value="1"/>
</dbReference>
<evidence type="ECO:0000256" key="7">
    <source>
        <dbReference type="SAM" id="MobiDB-lite"/>
    </source>
</evidence>
<gene>
    <name evidence="8" type="ORF">VVR64_08925</name>
</gene>
<evidence type="ECO:0000313" key="9">
    <source>
        <dbReference type="Proteomes" id="UP001558353"/>
    </source>
</evidence>
<dbReference type="PANTHER" id="PTHR37937:SF1">
    <property type="entry name" value="CONJUGATIVE TRANSFER: DNA TRANSPORT"/>
    <property type="match status" value="1"/>
</dbReference>
<dbReference type="SUPFAM" id="SSF52540">
    <property type="entry name" value="P-loop containing nucleoside triphosphate hydrolases"/>
    <property type="match status" value="1"/>
</dbReference>
<comment type="similarity">
    <text evidence="2">Belongs to the VirD4/TraG family.</text>
</comment>
<evidence type="ECO:0000256" key="4">
    <source>
        <dbReference type="ARBA" id="ARBA00022692"/>
    </source>
</evidence>
<organism evidence="8 9">
    <name type="scientific">Corynebacterium xerosis</name>
    <dbReference type="NCBI Taxonomy" id="1725"/>
    <lineage>
        <taxon>Bacteria</taxon>
        <taxon>Bacillati</taxon>
        <taxon>Actinomycetota</taxon>
        <taxon>Actinomycetes</taxon>
        <taxon>Mycobacteriales</taxon>
        <taxon>Corynebacteriaceae</taxon>
        <taxon>Corynebacterium</taxon>
    </lineage>
</organism>
<evidence type="ECO:0000256" key="1">
    <source>
        <dbReference type="ARBA" id="ARBA00004651"/>
    </source>
</evidence>
<keyword evidence="4" id="KW-0812">Transmembrane</keyword>
<evidence type="ECO:0000256" key="2">
    <source>
        <dbReference type="ARBA" id="ARBA00008806"/>
    </source>
</evidence>
<dbReference type="InterPro" id="IPR027417">
    <property type="entry name" value="P-loop_NTPase"/>
</dbReference>
<accession>A0ABV3UY05</accession>
<evidence type="ECO:0000256" key="5">
    <source>
        <dbReference type="ARBA" id="ARBA00022989"/>
    </source>
</evidence>
<dbReference type="InterPro" id="IPR003688">
    <property type="entry name" value="TraG/VirD4"/>
</dbReference>
<comment type="subcellular location">
    <subcellularLocation>
        <location evidence="1">Cell membrane</location>
        <topology evidence="1">Multi-pass membrane protein</topology>
    </subcellularLocation>
</comment>
<name>A0ABV3UY05_9CORY</name>
<reference evidence="8 9" key="1">
    <citation type="journal article" date="2024" name="Fungal Genet. Biol.">
        <title>The porcine skin microbiome exhibits broad fungal antagonism.</title>
        <authorList>
            <person name="De La Cruz K.F."/>
            <person name="Townsend E.C."/>
            <person name="Alex Cheong J.Z."/>
            <person name="Salamzade R."/>
            <person name="Liu A."/>
            <person name="Sandstrom S."/>
            <person name="Davila E."/>
            <person name="Huang L."/>
            <person name="Xu K.H."/>
            <person name="Wu S.Y."/>
            <person name="Meudt J.J."/>
            <person name="Shanmuganayagam D."/>
            <person name="Gibson A.L.F."/>
            <person name="Kalan L.R."/>
        </authorList>
    </citation>
    <scope>NUCLEOTIDE SEQUENCE [LARGE SCALE GENOMIC DNA]</scope>
    <source>
        <strain evidence="8 9">LK2569</strain>
    </source>
</reference>
<dbReference type="PANTHER" id="PTHR37937">
    <property type="entry name" value="CONJUGATIVE TRANSFER: DNA TRANSPORT"/>
    <property type="match status" value="1"/>
</dbReference>
<feature type="compositionally biased region" description="Basic and acidic residues" evidence="7">
    <location>
        <begin position="1"/>
        <end position="10"/>
    </location>
</feature>
<keyword evidence="9" id="KW-1185">Reference proteome</keyword>
<keyword evidence="3" id="KW-1003">Cell membrane</keyword>
<keyword evidence="6" id="KW-0472">Membrane</keyword>
<evidence type="ECO:0000313" key="8">
    <source>
        <dbReference type="EMBL" id="MEX3529176.1"/>
    </source>
</evidence>
<dbReference type="Proteomes" id="UP001558353">
    <property type="component" value="Unassembled WGS sequence"/>
</dbReference>
<comment type="caution">
    <text evidence="8">The sequence shown here is derived from an EMBL/GenBank/DDBJ whole genome shotgun (WGS) entry which is preliminary data.</text>
</comment>
<dbReference type="Pfam" id="PF02534">
    <property type="entry name" value="T4SS-DNA_transf"/>
    <property type="match status" value="1"/>
</dbReference>
<protein>
    <submittedName>
        <fullName evidence="8">Type IV secretory system conjugative DNA transfer family protein</fullName>
    </submittedName>
</protein>
<evidence type="ECO:0000256" key="6">
    <source>
        <dbReference type="ARBA" id="ARBA00023136"/>
    </source>
</evidence>
<dbReference type="RefSeq" id="WP_368522710.1">
    <property type="nucleotide sequence ID" value="NZ_JAYWMA010000009.1"/>
</dbReference>
<keyword evidence="5" id="KW-1133">Transmembrane helix</keyword>
<dbReference type="Gene3D" id="3.40.50.300">
    <property type="entry name" value="P-loop containing nucleotide triphosphate hydrolases"/>
    <property type="match status" value="1"/>
</dbReference>